<name>A0A5D0U581_9ACTN</name>
<accession>A0A5D0U581</accession>
<sequence>MLCDVREETGRLAVPGPDQSDLAAVTWSGTRRQALMLGAGAVGLLAAGSLTFTESKVSEFQAARRAEQARQKRQSTLPLFAFEDMDDAVGNAASYTRVFPTKVTLDRYERRRLSGVDGLRECITFCEKQGGAKLWEVRQRLTFQAGVTLQLVDIALVLTKSGPPLSGTLMWAPPSGPYAQQGAFQGRHFQNIAAVTHTQESSPVPVIRLDADLEQPDFSAYAGLYVAQDELGSVTWQEKDPERYRG</sequence>
<reference evidence="1 2" key="1">
    <citation type="submission" date="2019-08" db="EMBL/GenBank/DDBJ databases">
        <title>Actinomadura sp. nov. CYP1-5 isolated from mountain soil.</title>
        <authorList>
            <person name="Songsumanus A."/>
            <person name="Kuncharoen N."/>
            <person name="Kudo T."/>
            <person name="Yuki M."/>
            <person name="Igarashi Y."/>
            <person name="Tanasupawat S."/>
        </authorList>
    </citation>
    <scope>NUCLEOTIDE SEQUENCE [LARGE SCALE GENOMIC DNA]</scope>
    <source>
        <strain evidence="1 2">GKU157</strain>
    </source>
</reference>
<comment type="caution">
    <text evidence="1">The sequence shown here is derived from an EMBL/GenBank/DDBJ whole genome shotgun (WGS) entry which is preliminary data.</text>
</comment>
<dbReference type="Proteomes" id="UP000322634">
    <property type="component" value="Unassembled WGS sequence"/>
</dbReference>
<dbReference type="OrthoDB" id="3692137at2"/>
<organism evidence="1 2">
    <name type="scientific">Actinomadura syzygii</name>
    <dbReference type="NCBI Taxonomy" id="1427538"/>
    <lineage>
        <taxon>Bacteria</taxon>
        <taxon>Bacillati</taxon>
        <taxon>Actinomycetota</taxon>
        <taxon>Actinomycetes</taxon>
        <taxon>Streptosporangiales</taxon>
        <taxon>Thermomonosporaceae</taxon>
        <taxon>Actinomadura</taxon>
    </lineage>
</organism>
<evidence type="ECO:0000313" key="1">
    <source>
        <dbReference type="EMBL" id="TYC13227.1"/>
    </source>
</evidence>
<evidence type="ECO:0000313" key="2">
    <source>
        <dbReference type="Proteomes" id="UP000322634"/>
    </source>
</evidence>
<protein>
    <submittedName>
        <fullName evidence="1">Uncharacterized protein</fullName>
    </submittedName>
</protein>
<keyword evidence="2" id="KW-1185">Reference proteome</keyword>
<gene>
    <name evidence="1" type="ORF">FXF65_22250</name>
</gene>
<dbReference type="RefSeq" id="WP_148351921.1">
    <property type="nucleotide sequence ID" value="NZ_JBHSBF010000034.1"/>
</dbReference>
<dbReference type="AlphaFoldDB" id="A0A5D0U581"/>
<proteinExistence type="predicted"/>
<dbReference type="EMBL" id="VSFF01000008">
    <property type="protein sequence ID" value="TYC13227.1"/>
    <property type="molecule type" value="Genomic_DNA"/>
</dbReference>